<evidence type="ECO:0000256" key="1">
    <source>
        <dbReference type="ARBA" id="ARBA00004496"/>
    </source>
</evidence>
<dbReference type="PANTHER" id="PTHR36438:SF1">
    <property type="entry name" value="IRON-SULFUR CLUSTER REPAIR PROTEIN YTFE"/>
    <property type="match status" value="1"/>
</dbReference>
<comment type="subcellular location">
    <subcellularLocation>
        <location evidence="1">Cytoplasm</location>
    </subcellularLocation>
</comment>
<dbReference type="GO" id="GO:0005737">
    <property type="term" value="C:cytoplasm"/>
    <property type="evidence" value="ECO:0007669"/>
    <property type="project" value="UniProtKB-SubCell"/>
</dbReference>
<dbReference type="PANTHER" id="PTHR36438">
    <property type="entry name" value="IRON-SULFUR CLUSTER REPAIR PROTEIN YTFE"/>
    <property type="match status" value="1"/>
</dbReference>
<dbReference type="Pfam" id="PF04405">
    <property type="entry name" value="ScdA_N"/>
    <property type="match status" value="1"/>
</dbReference>
<dbReference type="GO" id="GO:0046872">
    <property type="term" value="F:metal ion binding"/>
    <property type="evidence" value="ECO:0007669"/>
    <property type="project" value="UniProtKB-KW"/>
</dbReference>
<dbReference type="RefSeq" id="WP_197662612.1">
    <property type="nucleotide sequence ID" value="NZ_JAEAGR010000020.1"/>
</dbReference>
<comment type="caution">
    <text evidence="6">The sequence shown here is derived from an EMBL/GenBank/DDBJ whole genome shotgun (WGS) entry which is preliminary data.</text>
</comment>
<proteinExistence type="predicted"/>
<dbReference type="NCBIfam" id="TIGR03652">
    <property type="entry name" value="FeS_repair_RIC"/>
    <property type="match status" value="1"/>
</dbReference>
<dbReference type="InterPro" id="IPR019903">
    <property type="entry name" value="RIC_family"/>
</dbReference>
<evidence type="ECO:0000313" key="6">
    <source>
        <dbReference type="EMBL" id="MBH1942360.1"/>
    </source>
</evidence>
<gene>
    <name evidence="6" type="primary">ric</name>
    <name evidence="6" type="ORF">I5677_15770</name>
</gene>
<dbReference type="Pfam" id="PF01814">
    <property type="entry name" value="Hemerythrin"/>
    <property type="match status" value="1"/>
</dbReference>
<keyword evidence="3" id="KW-0479">Metal-binding</keyword>
<evidence type="ECO:0000313" key="7">
    <source>
        <dbReference type="Proteomes" id="UP000623269"/>
    </source>
</evidence>
<dbReference type="InterPro" id="IPR012312">
    <property type="entry name" value="Hemerythrin-like"/>
</dbReference>
<dbReference type="EMBL" id="JAEAGR010000020">
    <property type="protein sequence ID" value="MBH1942360.1"/>
    <property type="molecule type" value="Genomic_DNA"/>
</dbReference>
<name>A0A8J7H4K3_9FIRM</name>
<keyword evidence="7" id="KW-1185">Reference proteome</keyword>
<keyword evidence="4" id="KW-0408">Iron</keyword>
<dbReference type="AlphaFoldDB" id="A0A8J7H4K3"/>
<evidence type="ECO:0000259" key="5">
    <source>
        <dbReference type="Pfam" id="PF01814"/>
    </source>
</evidence>
<accession>A0A8J7H4K3</accession>
<organism evidence="6 7">
    <name type="scientific">Mobilitalea sibirica</name>
    <dbReference type="NCBI Taxonomy" id="1462919"/>
    <lineage>
        <taxon>Bacteria</taxon>
        <taxon>Bacillati</taxon>
        <taxon>Bacillota</taxon>
        <taxon>Clostridia</taxon>
        <taxon>Lachnospirales</taxon>
        <taxon>Lachnospiraceae</taxon>
        <taxon>Mobilitalea</taxon>
    </lineage>
</organism>
<dbReference type="Gene3D" id="1.20.120.520">
    <property type="entry name" value="nmb1532 protein domain like"/>
    <property type="match status" value="1"/>
</dbReference>
<evidence type="ECO:0000256" key="4">
    <source>
        <dbReference type="ARBA" id="ARBA00023004"/>
    </source>
</evidence>
<reference evidence="6" key="1">
    <citation type="submission" date="2020-12" db="EMBL/GenBank/DDBJ databases">
        <title>M. sibirica DSM 26468T genome.</title>
        <authorList>
            <person name="Thieme N."/>
            <person name="Rettenmaier R."/>
            <person name="Zverlov V."/>
            <person name="Liebl W."/>
        </authorList>
    </citation>
    <scope>NUCLEOTIDE SEQUENCE</scope>
    <source>
        <strain evidence="6">DSM 26468</strain>
    </source>
</reference>
<sequence>MMNLLDRNATIGSVVAELPQATDIFKDFNIDFCCGGHRKLADVIAEQGINETEIYERIRLAQEVRKSEYESNKNFNEMNSLALSSYIEDTHHSYLRRALPDIAEILNTILRVHGKNHMELFEVYRLFGGLKTDLEQHLLKEETMLFPALYQDYKNQHEILHLSSDIIGEHEAAGKILEKLRTATNDYKVPDDACGTYERAYAMLEELEKDLHQHIHLENNILLKDYDPR</sequence>
<evidence type="ECO:0000256" key="2">
    <source>
        <dbReference type="ARBA" id="ARBA00022490"/>
    </source>
</evidence>
<protein>
    <submittedName>
        <fullName evidence="6">Iron-sulfur cluster repair di-iron protein</fullName>
    </submittedName>
</protein>
<keyword evidence="2" id="KW-0963">Cytoplasm</keyword>
<evidence type="ECO:0000256" key="3">
    <source>
        <dbReference type="ARBA" id="ARBA00022723"/>
    </source>
</evidence>
<feature type="domain" description="Hemerythrin-like" evidence="5">
    <location>
        <begin position="89"/>
        <end position="223"/>
    </location>
</feature>
<dbReference type="Proteomes" id="UP000623269">
    <property type="component" value="Unassembled WGS sequence"/>
</dbReference>